<accession>E2AZN1</accession>
<reference evidence="2 3" key="1">
    <citation type="journal article" date="2010" name="Science">
        <title>Genomic comparison of the ants Camponotus floridanus and Harpegnathos saltator.</title>
        <authorList>
            <person name="Bonasio R."/>
            <person name="Zhang G."/>
            <person name="Ye C."/>
            <person name="Mutti N.S."/>
            <person name="Fang X."/>
            <person name="Qin N."/>
            <person name="Donahue G."/>
            <person name="Yang P."/>
            <person name="Li Q."/>
            <person name="Li C."/>
            <person name="Zhang P."/>
            <person name="Huang Z."/>
            <person name="Berger S.L."/>
            <person name="Reinberg D."/>
            <person name="Wang J."/>
            <person name="Liebig J."/>
        </authorList>
    </citation>
    <scope>NUCLEOTIDE SEQUENCE [LARGE SCALE GENOMIC DNA]</scope>
    <source>
        <strain evidence="3">C129</strain>
    </source>
</reference>
<proteinExistence type="predicted"/>
<evidence type="ECO:0000313" key="3">
    <source>
        <dbReference type="Proteomes" id="UP000000311"/>
    </source>
</evidence>
<evidence type="ECO:0000313" key="2">
    <source>
        <dbReference type="EMBL" id="EFN61090.1"/>
    </source>
</evidence>
<evidence type="ECO:0000256" key="1">
    <source>
        <dbReference type="SAM" id="MobiDB-lite"/>
    </source>
</evidence>
<feature type="region of interest" description="Disordered" evidence="1">
    <location>
        <begin position="749"/>
        <end position="768"/>
    </location>
</feature>
<dbReference type="Proteomes" id="UP000000311">
    <property type="component" value="Unassembled WGS sequence"/>
</dbReference>
<name>E2AZN1_CAMFO</name>
<feature type="region of interest" description="Disordered" evidence="1">
    <location>
        <begin position="298"/>
        <end position="335"/>
    </location>
</feature>
<organism evidence="3">
    <name type="scientific">Camponotus floridanus</name>
    <name type="common">Florida carpenter ant</name>
    <dbReference type="NCBI Taxonomy" id="104421"/>
    <lineage>
        <taxon>Eukaryota</taxon>
        <taxon>Metazoa</taxon>
        <taxon>Ecdysozoa</taxon>
        <taxon>Arthropoda</taxon>
        <taxon>Hexapoda</taxon>
        <taxon>Insecta</taxon>
        <taxon>Pterygota</taxon>
        <taxon>Neoptera</taxon>
        <taxon>Endopterygota</taxon>
        <taxon>Hymenoptera</taxon>
        <taxon>Apocrita</taxon>
        <taxon>Aculeata</taxon>
        <taxon>Formicoidea</taxon>
        <taxon>Formicidae</taxon>
        <taxon>Formicinae</taxon>
        <taxon>Camponotus</taxon>
    </lineage>
</organism>
<dbReference type="EMBL" id="GL444275">
    <property type="protein sequence ID" value="EFN61090.1"/>
    <property type="molecule type" value="Genomic_DNA"/>
</dbReference>
<keyword evidence="3" id="KW-1185">Reference proteome</keyword>
<feature type="compositionally biased region" description="Basic and acidic residues" evidence="1">
    <location>
        <begin position="315"/>
        <end position="334"/>
    </location>
</feature>
<protein>
    <submittedName>
        <fullName evidence="2">Uncharacterized protein</fullName>
    </submittedName>
</protein>
<feature type="region of interest" description="Disordered" evidence="1">
    <location>
        <begin position="521"/>
        <end position="541"/>
    </location>
</feature>
<sequence length="768" mass="85180">MAGVSGQTQKCIHRSGLVFVVASLRRLADQSNATNDDEARQRHEYSSTGELSGSLLKRFTTPFLLLFRGGIALTQLSQFKYLNGRRAVWPSGTPFAPFATPSLVNVDACSTWSSAECSICLISLCISRTNPCCEPQMIKRKRDKKERKPIPTVVKTAGFSQARIDHSTTEGGNAPRILQTTKTVKNGVRFGGRARSSERIDSLPKTLNSLGIDGGAITRVSAHHPIDRRKIIQAGLQSLREHGFCSIYLVYIQIGNRQDEGTSFSPFDLPLGTGLRLLSSSGTSSMFREFREFTQQFQRSKVEGEGEKEEEERSENEREKNEGAGKRIGRKGEAPRWSYDGNGVRHLTEDGKGDIDYPEITINNHAIAQIMKRMRHGLDTRFTTQCHETLEKSIPFAAQSQCRCNSFAWELHPTETAALRAYRNDATIDCRTIAIKGKAPLPESMISSAEYLTEDEWDDLDAVSPPSRQGARRYETEQEIPGKKLEAVLNQFARKALRVVQEQNAASRCAVCVSALAVDPSGGGGEAKCKERGGKGSPAIGANVDDRTSLRILADIPGYRDSSIYEDSVLVERSAKYSGKRRRESERVGESDREESGKRQSCITKTAHMYARKKHDEMTVVCESFLEHLRVQSQVLVGALELTWPPAGWALCRPSRPPPHNLHFLTSPLDGELNRACGRDSKEISFLPETRHSSPSLPSTTFRSSYLPAKSHARSKCPSSVRRRYWPTNDDAAMVVAVSVVVREEGRRSSFGRLGNKDVKASGHTEKS</sequence>
<feature type="compositionally biased region" description="Basic and acidic residues" evidence="1">
    <location>
        <begin position="755"/>
        <end position="768"/>
    </location>
</feature>
<gene>
    <name evidence="2" type="ORF">EAG_05815</name>
</gene>
<feature type="compositionally biased region" description="Basic and acidic residues" evidence="1">
    <location>
        <begin position="583"/>
        <end position="598"/>
    </location>
</feature>
<dbReference type="InParanoid" id="E2AZN1"/>
<dbReference type="AlphaFoldDB" id="E2AZN1"/>
<feature type="region of interest" description="Disordered" evidence="1">
    <location>
        <begin position="580"/>
        <end position="600"/>
    </location>
</feature>